<keyword evidence="3" id="KW-1185">Reference proteome</keyword>
<gene>
    <name evidence="2" type="ORF">DdX_00335</name>
</gene>
<evidence type="ECO:0000256" key="1">
    <source>
        <dbReference type="SAM" id="MobiDB-lite"/>
    </source>
</evidence>
<comment type="caution">
    <text evidence="2">The sequence shown here is derived from an EMBL/GenBank/DDBJ whole genome shotgun (WGS) entry which is preliminary data.</text>
</comment>
<evidence type="ECO:0000313" key="3">
    <source>
        <dbReference type="Proteomes" id="UP001201812"/>
    </source>
</evidence>
<reference evidence="2" key="1">
    <citation type="submission" date="2022-01" db="EMBL/GenBank/DDBJ databases">
        <title>Genome Sequence Resource for Two Populations of Ditylenchus destructor, the Migratory Endoparasitic Phytonematode.</title>
        <authorList>
            <person name="Zhang H."/>
            <person name="Lin R."/>
            <person name="Xie B."/>
        </authorList>
    </citation>
    <scope>NUCLEOTIDE SEQUENCE</scope>
    <source>
        <strain evidence="2">BazhouSP</strain>
    </source>
</reference>
<accession>A0AAD4NGB5</accession>
<dbReference type="AlphaFoldDB" id="A0AAD4NGB5"/>
<feature type="compositionally biased region" description="Polar residues" evidence="1">
    <location>
        <begin position="155"/>
        <end position="173"/>
    </location>
</feature>
<evidence type="ECO:0000313" key="2">
    <source>
        <dbReference type="EMBL" id="KAI1728175.1"/>
    </source>
</evidence>
<protein>
    <submittedName>
        <fullName evidence="2">Uncharacterized protein</fullName>
    </submittedName>
</protein>
<feature type="region of interest" description="Disordered" evidence="1">
    <location>
        <begin position="155"/>
        <end position="174"/>
    </location>
</feature>
<name>A0AAD4NGB5_9BILA</name>
<organism evidence="2 3">
    <name type="scientific">Ditylenchus destructor</name>
    <dbReference type="NCBI Taxonomy" id="166010"/>
    <lineage>
        <taxon>Eukaryota</taxon>
        <taxon>Metazoa</taxon>
        <taxon>Ecdysozoa</taxon>
        <taxon>Nematoda</taxon>
        <taxon>Chromadorea</taxon>
        <taxon>Rhabditida</taxon>
        <taxon>Tylenchina</taxon>
        <taxon>Tylenchomorpha</taxon>
        <taxon>Sphaerularioidea</taxon>
        <taxon>Anguinidae</taxon>
        <taxon>Anguininae</taxon>
        <taxon>Ditylenchus</taxon>
    </lineage>
</organism>
<dbReference type="EMBL" id="JAKKPZ010000001">
    <property type="protein sequence ID" value="KAI1728175.1"/>
    <property type="molecule type" value="Genomic_DNA"/>
</dbReference>
<sequence>MAWGNPENATFSRTWIQAGEPELWGAAVRRSRWAVLWICTLKRAYEHFQLPIVFHLTIPLNSTTNTTTHNLAFDKWGLNGSSAPQLTCAACCRTCAVPYELRCLPRRDRAAAALRSPAAYRALSAASGAALLNGQHRLNQFSGFHSGLTSSPGFHSGITNSPGHRSGVTNSKSIRPDFTPVNATFSSSILPDFTPDSPTSDFALILD</sequence>
<proteinExistence type="predicted"/>
<dbReference type="Proteomes" id="UP001201812">
    <property type="component" value="Unassembled WGS sequence"/>
</dbReference>